<dbReference type="EMBL" id="CAJOAY010008657">
    <property type="protein sequence ID" value="CAF4190547.1"/>
    <property type="molecule type" value="Genomic_DNA"/>
</dbReference>
<protein>
    <submittedName>
        <fullName evidence="1">Uncharacterized protein</fullName>
    </submittedName>
</protein>
<proteinExistence type="predicted"/>
<dbReference type="AlphaFoldDB" id="A0A820AGV0"/>
<comment type="caution">
    <text evidence="1">The sequence shown here is derived from an EMBL/GenBank/DDBJ whole genome shotgun (WGS) entry which is preliminary data.</text>
</comment>
<evidence type="ECO:0000313" key="2">
    <source>
        <dbReference type="Proteomes" id="UP000663881"/>
    </source>
</evidence>
<accession>A0A820AGV0</accession>
<sequence>MQQQEEETLEDYVERMIFLKGILEYYIDMLNLMVWNQWQHMNKTPFQNQPFPNQPWQQGWRGNPFGNLGNQPPPMQPYQMAYNQYPAHVQQAQYPMQQQLIPTQMNTHPPIQNSPLQLLPPQNTTRPTQLPVQPVANPNNKIVQVAYNVDLQTYPTYPTYLISTIPLQGVQLRSGRDLSQIKSPITIEEEPELNSNEKMVDEATNENNVAALNEQTQKG</sequence>
<name>A0A820AGV0_9BILA</name>
<dbReference type="Proteomes" id="UP000663881">
    <property type="component" value="Unassembled WGS sequence"/>
</dbReference>
<organism evidence="1 2">
    <name type="scientific">Adineta steineri</name>
    <dbReference type="NCBI Taxonomy" id="433720"/>
    <lineage>
        <taxon>Eukaryota</taxon>
        <taxon>Metazoa</taxon>
        <taxon>Spiralia</taxon>
        <taxon>Gnathifera</taxon>
        <taxon>Rotifera</taxon>
        <taxon>Eurotatoria</taxon>
        <taxon>Bdelloidea</taxon>
        <taxon>Adinetida</taxon>
        <taxon>Adinetidae</taxon>
        <taxon>Adineta</taxon>
    </lineage>
</organism>
<gene>
    <name evidence="1" type="ORF">OKA104_LOCUS40409</name>
</gene>
<reference evidence="1" key="1">
    <citation type="submission" date="2021-02" db="EMBL/GenBank/DDBJ databases">
        <authorList>
            <person name="Nowell W R."/>
        </authorList>
    </citation>
    <scope>NUCLEOTIDE SEQUENCE</scope>
</reference>
<evidence type="ECO:0000313" key="1">
    <source>
        <dbReference type="EMBL" id="CAF4190547.1"/>
    </source>
</evidence>
<feature type="non-terminal residue" evidence="1">
    <location>
        <position position="1"/>
    </location>
</feature>